<dbReference type="RefSeq" id="WP_209772677.1">
    <property type="nucleotide sequence ID" value="NZ_JAGINP010000036.1"/>
</dbReference>
<dbReference type="Proteomes" id="UP000781958">
    <property type="component" value="Unassembled WGS sequence"/>
</dbReference>
<proteinExistence type="predicted"/>
<comment type="caution">
    <text evidence="1">The sequence shown here is derived from an EMBL/GenBank/DDBJ whole genome shotgun (WGS) entry which is preliminary data.</text>
</comment>
<evidence type="ECO:0000313" key="2">
    <source>
        <dbReference type="Proteomes" id="UP000781958"/>
    </source>
</evidence>
<protein>
    <submittedName>
        <fullName evidence="1">Uncharacterized protein</fullName>
    </submittedName>
</protein>
<keyword evidence="2" id="KW-1185">Reference proteome</keyword>
<organism evidence="1 2">
    <name type="scientific">Azospirillum rugosum</name>
    <dbReference type="NCBI Taxonomy" id="416170"/>
    <lineage>
        <taxon>Bacteria</taxon>
        <taxon>Pseudomonadati</taxon>
        <taxon>Pseudomonadota</taxon>
        <taxon>Alphaproteobacteria</taxon>
        <taxon>Rhodospirillales</taxon>
        <taxon>Azospirillaceae</taxon>
        <taxon>Azospirillum</taxon>
    </lineage>
</organism>
<accession>A0ABS4SWG7</accession>
<evidence type="ECO:0000313" key="1">
    <source>
        <dbReference type="EMBL" id="MBP2296900.1"/>
    </source>
</evidence>
<name>A0ABS4SWG7_9PROT</name>
<gene>
    <name evidence="1" type="ORF">J2851_006718</name>
</gene>
<dbReference type="EMBL" id="JAGINP010000036">
    <property type="protein sequence ID" value="MBP2296900.1"/>
    <property type="molecule type" value="Genomic_DNA"/>
</dbReference>
<reference evidence="1 2" key="1">
    <citation type="submission" date="2021-03" db="EMBL/GenBank/DDBJ databases">
        <title>Genomic Encyclopedia of Type Strains, Phase III (KMG-III): the genomes of soil and plant-associated and newly described type strains.</title>
        <authorList>
            <person name="Whitman W."/>
        </authorList>
    </citation>
    <scope>NUCLEOTIDE SEQUENCE [LARGE SCALE GENOMIC DNA]</scope>
    <source>
        <strain evidence="1 2">IMMIB AFH-6</strain>
    </source>
</reference>
<sequence>MTPVKQPAASRFVVEIVFSNAGAVYGIETCPVEAAGRAEARRIALRRSEDSPYDDARIPDRRCTARVRRSVMTAR</sequence>